<dbReference type="EMBL" id="LR031577">
    <property type="protein sequence ID" value="VDD21023.1"/>
    <property type="molecule type" value="Genomic_DNA"/>
</dbReference>
<accession>A0A3P6CRB2</accession>
<reference evidence="1" key="1">
    <citation type="submission" date="2018-11" db="EMBL/GenBank/DDBJ databases">
        <authorList>
            <consortium name="Genoscope - CEA"/>
            <person name="William W."/>
        </authorList>
    </citation>
    <scope>NUCLEOTIDE SEQUENCE</scope>
</reference>
<sequence length="87" mass="10097">MLLIGSIKEESQWKRRLRGLMLSFANTKTRSKGLDLVLLKKLSKLELCEFSNKRKCMKDNVTCSIIRLLTLIKFLLLLKASKMLNKL</sequence>
<protein>
    <submittedName>
        <fullName evidence="1">Uncharacterized protein</fullName>
    </submittedName>
</protein>
<proteinExistence type="predicted"/>
<name>A0A3P6CRB2_BRACM</name>
<organism evidence="1">
    <name type="scientific">Brassica campestris</name>
    <name type="common">Field mustard</name>
    <dbReference type="NCBI Taxonomy" id="3711"/>
    <lineage>
        <taxon>Eukaryota</taxon>
        <taxon>Viridiplantae</taxon>
        <taxon>Streptophyta</taxon>
        <taxon>Embryophyta</taxon>
        <taxon>Tracheophyta</taxon>
        <taxon>Spermatophyta</taxon>
        <taxon>Magnoliopsida</taxon>
        <taxon>eudicotyledons</taxon>
        <taxon>Gunneridae</taxon>
        <taxon>Pentapetalae</taxon>
        <taxon>rosids</taxon>
        <taxon>malvids</taxon>
        <taxon>Brassicales</taxon>
        <taxon>Brassicaceae</taxon>
        <taxon>Brassiceae</taxon>
        <taxon>Brassica</taxon>
    </lineage>
</organism>
<evidence type="ECO:0000313" key="1">
    <source>
        <dbReference type="EMBL" id="VDD21023.1"/>
    </source>
</evidence>
<gene>
    <name evidence="1" type="ORF">BRAA10T45176Z</name>
</gene>
<dbReference type="AlphaFoldDB" id="A0A3P6CRB2"/>